<feature type="compositionally biased region" description="Low complexity" evidence="1">
    <location>
        <begin position="420"/>
        <end position="432"/>
    </location>
</feature>
<feature type="compositionally biased region" description="Low complexity" evidence="1">
    <location>
        <begin position="447"/>
        <end position="458"/>
    </location>
</feature>
<evidence type="ECO:0000313" key="2">
    <source>
        <dbReference type="EMBL" id="CEM24552.1"/>
    </source>
</evidence>
<feature type="compositionally biased region" description="Low complexity" evidence="1">
    <location>
        <begin position="528"/>
        <end position="550"/>
    </location>
</feature>
<dbReference type="PhylomeDB" id="A0A0G4G7B5"/>
<feature type="region of interest" description="Disordered" evidence="1">
    <location>
        <begin position="346"/>
        <end position="458"/>
    </location>
</feature>
<dbReference type="VEuPathDB" id="CryptoDB:Cvel_20605"/>
<dbReference type="SUPFAM" id="SSF52047">
    <property type="entry name" value="RNI-like"/>
    <property type="match status" value="1"/>
</dbReference>
<feature type="region of interest" description="Disordered" evidence="1">
    <location>
        <begin position="1476"/>
        <end position="1583"/>
    </location>
</feature>
<feature type="compositionally biased region" description="Polar residues" evidence="1">
    <location>
        <begin position="347"/>
        <end position="367"/>
    </location>
</feature>
<protein>
    <submittedName>
        <fullName evidence="2">Uncharacterized protein</fullName>
    </submittedName>
</protein>
<feature type="compositionally biased region" description="Acidic residues" evidence="1">
    <location>
        <begin position="596"/>
        <end position="605"/>
    </location>
</feature>
<organism evidence="2">
    <name type="scientific">Chromera velia CCMP2878</name>
    <dbReference type="NCBI Taxonomy" id="1169474"/>
    <lineage>
        <taxon>Eukaryota</taxon>
        <taxon>Sar</taxon>
        <taxon>Alveolata</taxon>
        <taxon>Colpodellida</taxon>
        <taxon>Chromeraceae</taxon>
        <taxon>Chromera</taxon>
    </lineage>
</organism>
<feature type="compositionally biased region" description="Low complexity" evidence="1">
    <location>
        <begin position="1550"/>
        <end position="1562"/>
    </location>
</feature>
<dbReference type="EMBL" id="CDMZ01000953">
    <property type="protein sequence ID" value="CEM24552.1"/>
    <property type="molecule type" value="Genomic_DNA"/>
</dbReference>
<feature type="compositionally biased region" description="Low complexity" evidence="1">
    <location>
        <begin position="1479"/>
        <end position="1491"/>
    </location>
</feature>
<dbReference type="Gene3D" id="3.80.10.10">
    <property type="entry name" value="Ribonuclease Inhibitor"/>
    <property type="match status" value="2"/>
</dbReference>
<dbReference type="Gene3D" id="3.30.460.10">
    <property type="entry name" value="Beta Polymerase, domain 2"/>
    <property type="match status" value="1"/>
</dbReference>
<dbReference type="InterPro" id="IPR043519">
    <property type="entry name" value="NT_sf"/>
</dbReference>
<feature type="compositionally biased region" description="Basic and acidic residues" evidence="1">
    <location>
        <begin position="1493"/>
        <end position="1502"/>
    </location>
</feature>
<proteinExistence type="predicted"/>
<feature type="compositionally biased region" description="Basic residues" evidence="1">
    <location>
        <begin position="1528"/>
        <end position="1538"/>
    </location>
</feature>
<accession>A0A0G4G7B5</accession>
<dbReference type="InterPro" id="IPR032675">
    <property type="entry name" value="LRR_dom_sf"/>
</dbReference>
<reference evidence="2" key="1">
    <citation type="submission" date="2014-11" db="EMBL/GenBank/DDBJ databases">
        <authorList>
            <person name="Otto D Thomas"/>
            <person name="Naeem Raeece"/>
        </authorList>
    </citation>
    <scope>NUCLEOTIDE SEQUENCE</scope>
</reference>
<name>A0A0G4G7B5_9ALVE</name>
<sequence length="1583" mass="175951">MQFPYFSLDELVQLGQEGRPVFFARLVETVNRRETLVREVAHSFISLLKSYGVEARQHGSWTQRIALPDSDCDISCPNDPNLEKTKEAVLQVQSRQEFVIQEEVSEWRLLIRGRHGVLLDVTQKAMHHTEPYHKAQHIVTSVNSAVDENVRLAVLVVKLWVRKHIQTFQPKDGYPNAYTFLLIFLFLCTHRQRPVIPLIKCLREETGEGVHLRNVKVESPPPRLFSEDPLVLFQEFLAFLVADLKNMPVEFERSERRPIPTSLSPEEQLRANKEWFVKEPFTRAMKCRSSGRWSPLWHAQIRPDIIQRAQADLDHLTQRAATHSPVQQQLRRSMNANAPEFRPSAFAVSSQTFPTRVHSSSSTTVPPDSERGSQGETVPATVLPPPPPPTDQRVTERPLVQNSQSRQLHDVAGNSMMHLPSPAHPSASASTSVLPPALPSPPNGHRAAFQQPHPAAATAPQRVLLEQEQQLQQREEAEEPQLPLQTQHLALQEKEDSGQQRWWAHYESEGSFTETPPECVSDSEEQPESPGSPETPPLQGQGVIQGLGLPPDDPDEDAVLLPSPHLGEETNVVQSASPLSPSLSQGPLPGGQGADSDSETDEEAQTVEPKLSSFGRGVWPVVSQPEVHTICLKGFSLGNTGFTELEVAISTVSLGSLRFLSLEDTGLDAYWLERICEAMKERGRRSEALQIETLILSRNDIGGGERDGDGCGMRALSSALNFASLPRLRVLILENCHFRHSPLPALGSILSRGELPRLETLDVGGVACGEFDSVGGDLESFVFNLRRDRVPSLKRLNLFTHRCLSIDCLDKVFACLSFLRSSESSPVEHVKLHLKDADHPVVRELAAGKFPFVRSLTVTLREKCPSTFLRSLRDGLEEPPKFELLHLNLMLCQSTENLNLQMAQEGMVRLTEAVEKGRLRGVRGLVLGRWEGSECMRGEGPPWKLLSENLFIEIRRFFESLCSPSETAPLPRLRRLSFCAFSLTDAHMTLFAKALRIGNLPGLREFEIKELPRWDVQASKKWGERGLERKGIETLVWEGLVTKQRGDAALRIEKIDLSGARVEGGGFPLAMALGQKSFERISCINLNCSFEGVGGLNDAALSMFASAVKTGVLLSLAELHLRGNHRITKESWAFFMHIVSESELGLPCLKVFDIRDTSVADSRSPGVIRDAAIQIMMRRPRGFLVLFVLSLFRGKLPSLESLGGPSPFGLYQDWVLEQAERERKEITGPEEEEAAQKAKTGDLREGPILPQLRALFSSAKRQEEILKIEFDVKAWELLESEDARIFFLTRLEAAMNPANTFDATEQKFQGLSTVAMERSRAVSPMATGLAALLDSLDLSPFKCVMRRWDLPKQPGGMRSSVDNDLFIHRVRVKPWGLAWAFAWGFPEGTAHYLYASWLTKESLTELLSSLVRALEEDSNREGHWLKNADSLRAKLETAGVWTREMTSLQAAVRVHGEVFRRASRIWTEEGGFGGALWGSAEESSSSSSASAQPEEKPEREGASDPSRSASVTNGDGKEESAGEPSRPVRTKRRGKTRGRVNPPGDKKKTTPTPTASASKSQSVKQGTVAGRLNQKAPGANPKK</sequence>
<gene>
    <name evidence="2" type="ORF">Cvel_20605</name>
</gene>
<feature type="compositionally biased region" description="Low complexity" evidence="1">
    <location>
        <begin position="574"/>
        <end position="587"/>
    </location>
</feature>
<evidence type="ECO:0000256" key="1">
    <source>
        <dbReference type="SAM" id="MobiDB-lite"/>
    </source>
</evidence>
<feature type="region of interest" description="Disordered" evidence="1">
    <location>
        <begin position="509"/>
        <end position="611"/>
    </location>
</feature>
<dbReference type="Gene3D" id="1.10.1410.10">
    <property type="match status" value="1"/>
</dbReference>